<dbReference type="PANTHER" id="PTHR30614:SF0">
    <property type="entry name" value="L-CYSTINE TRANSPORT SYSTEM PERMEASE PROTEIN TCYL"/>
    <property type="match status" value="1"/>
</dbReference>
<keyword evidence="8 9" id="KW-0472">Membrane</keyword>
<accession>A0ABQ1QSQ8</accession>
<dbReference type="InterPro" id="IPR035906">
    <property type="entry name" value="MetI-like_sf"/>
</dbReference>
<dbReference type="RefSeq" id="WP_188528300.1">
    <property type="nucleotide sequence ID" value="NZ_BMGI01000004.1"/>
</dbReference>
<keyword evidence="6" id="KW-0029">Amino-acid transport</keyword>
<feature type="domain" description="ABC transmembrane type-1" evidence="10">
    <location>
        <begin position="21"/>
        <end position="209"/>
    </location>
</feature>
<evidence type="ECO:0000256" key="5">
    <source>
        <dbReference type="ARBA" id="ARBA00022692"/>
    </source>
</evidence>
<dbReference type="InterPro" id="IPR043429">
    <property type="entry name" value="ArtM/GltK/GlnP/TcyL/YhdX-like"/>
</dbReference>
<reference evidence="12" key="1">
    <citation type="journal article" date="2019" name="Int. J. Syst. Evol. Microbiol.">
        <title>The Global Catalogue of Microorganisms (GCM) 10K type strain sequencing project: providing services to taxonomists for standard genome sequencing and annotation.</title>
        <authorList>
            <consortium name="The Broad Institute Genomics Platform"/>
            <consortium name="The Broad Institute Genome Sequencing Center for Infectious Disease"/>
            <person name="Wu L."/>
            <person name="Ma J."/>
        </authorList>
    </citation>
    <scope>NUCLEOTIDE SEQUENCE [LARGE SCALE GENOMIC DNA]</scope>
    <source>
        <strain evidence="12">CGMCC 1.12922</strain>
    </source>
</reference>
<feature type="transmembrane region" description="Helical" evidence="9">
    <location>
        <begin position="69"/>
        <end position="90"/>
    </location>
</feature>
<dbReference type="CDD" id="cd06261">
    <property type="entry name" value="TM_PBP2"/>
    <property type="match status" value="1"/>
</dbReference>
<dbReference type="SUPFAM" id="SSF161098">
    <property type="entry name" value="MetI-like"/>
    <property type="match status" value="1"/>
</dbReference>
<keyword evidence="12" id="KW-1185">Reference proteome</keyword>
<evidence type="ECO:0000256" key="6">
    <source>
        <dbReference type="ARBA" id="ARBA00022970"/>
    </source>
</evidence>
<dbReference type="PROSITE" id="PS50928">
    <property type="entry name" value="ABC_TM1"/>
    <property type="match status" value="1"/>
</dbReference>
<dbReference type="EMBL" id="BMGI01000004">
    <property type="protein sequence ID" value="GGD40336.1"/>
    <property type="molecule type" value="Genomic_DNA"/>
</dbReference>
<keyword evidence="7 9" id="KW-1133">Transmembrane helix</keyword>
<evidence type="ECO:0000256" key="4">
    <source>
        <dbReference type="ARBA" id="ARBA00022475"/>
    </source>
</evidence>
<keyword evidence="4" id="KW-1003">Cell membrane</keyword>
<evidence type="ECO:0000256" key="9">
    <source>
        <dbReference type="RuleBase" id="RU363032"/>
    </source>
</evidence>
<evidence type="ECO:0000256" key="1">
    <source>
        <dbReference type="ARBA" id="ARBA00004429"/>
    </source>
</evidence>
<feature type="transmembrane region" description="Helical" evidence="9">
    <location>
        <begin position="25"/>
        <end position="48"/>
    </location>
</feature>
<dbReference type="Proteomes" id="UP000617355">
    <property type="component" value="Unassembled WGS sequence"/>
</dbReference>
<dbReference type="InterPro" id="IPR010065">
    <property type="entry name" value="AA_ABC_transptr_permease_3TM"/>
</dbReference>
<name>A0ABQ1QSQ8_9RHOB</name>
<dbReference type="Gene3D" id="1.10.3720.10">
    <property type="entry name" value="MetI-like"/>
    <property type="match status" value="1"/>
</dbReference>
<keyword evidence="3 9" id="KW-0813">Transport</keyword>
<evidence type="ECO:0000256" key="8">
    <source>
        <dbReference type="ARBA" id="ARBA00023136"/>
    </source>
</evidence>
<keyword evidence="5 9" id="KW-0812">Transmembrane</keyword>
<comment type="similarity">
    <text evidence="2">Belongs to the binding-protein-dependent transport system permease family. HisMQ subfamily.</text>
</comment>
<proteinExistence type="inferred from homology"/>
<evidence type="ECO:0000313" key="11">
    <source>
        <dbReference type="EMBL" id="GGD40336.1"/>
    </source>
</evidence>
<evidence type="ECO:0000313" key="12">
    <source>
        <dbReference type="Proteomes" id="UP000617355"/>
    </source>
</evidence>
<evidence type="ECO:0000256" key="7">
    <source>
        <dbReference type="ARBA" id="ARBA00022989"/>
    </source>
</evidence>
<evidence type="ECO:0000259" key="10">
    <source>
        <dbReference type="PROSITE" id="PS50928"/>
    </source>
</evidence>
<gene>
    <name evidence="11" type="ORF">GCM10011358_25300</name>
</gene>
<dbReference type="PANTHER" id="PTHR30614">
    <property type="entry name" value="MEMBRANE COMPONENT OF AMINO ACID ABC TRANSPORTER"/>
    <property type="match status" value="1"/>
</dbReference>
<comment type="caution">
    <text evidence="11">The sequence shown here is derived from an EMBL/GenBank/DDBJ whole genome shotgun (WGS) entry which is preliminary data.</text>
</comment>
<comment type="subcellular location">
    <subcellularLocation>
        <location evidence="1">Cell inner membrane</location>
        <topology evidence="1">Multi-pass membrane protein</topology>
    </subcellularLocation>
    <subcellularLocation>
        <location evidence="9">Cell membrane</location>
        <topology evidence="9">Multi-pass membrane protein</topology>
    </subcellularLocation>
</comment>
<dbReference type="NCBIfam" id="TIGR01726">
    <property type="entry name" value="HEQRo_perm_3TM"/>
    <property type="match status" value="1"/>
</dbReference>
<evidence type="ECO:0000256" key="3">
    <source>
        <dbReference type="ARBA" id="ARBA00022448"/>
    </source>
</evidence>
<organism evidence="11 12">
    <name type="scientific">Sinisalibacter lacisalsi</name>
    <dbReference type="NCBI Taxonomy" id="1526570"/>
    <lineage>
        <taxon>Bacteria</taxon>
        <taxon>Pseudomonadati</taxon>
        <taxon>Pseudomonadota</taxon>
        <taxon>Alphaproteobacteria</taxon>
        <taxon>Rhodobacterales</taxon>
        <taxon>Roseobacteraceae</taxon>
        <taxon>Sinisalibacter</taxon>
    </lineage>
</organism>
<sequence>MNFTLFFADLWTARMNLLNGLGQTVLISVGSVFLGTLLGVAVGLALTYGHWLLRFVVRIYTDFLRGTPVFVLILACFYILSVVGIDLSAFEAGVLALTLFCSSHVGEIVRGALSAISKGQTEAAKSIGLTFRQSFVYVLMPQALRQILPTWVNTATEIVKASTLLSIIGVVEFLLATQQVISRTYLSLEFYLFAGVVYFLVNFAIEQAGRFVERRIAIPN</sequence>
<protein>
    <submittedName>
        <fullName evidence="11">ABC transporter permease</fullName>
    </submittedName>
</protein>
<dbReference type="Pfam" id="PF00528">
    <property type="entry name" value="BPD_transp_1"/>
    <property type="match status" value="1"/>
</dbReference>
<evidence type="ECO:0000256" key="2">
    <source>
        <dbReference type="ARBA" id="ARBA00010072"/>
    </source>
</evidence>
<dbReference type="InterPro" id="IPR000515">
    <property type="entry name" value="MetI-like"/>
</dbReference>
<feature type="transmembrane region" description="Helical" evidence="9">
    <location>
        <begin position="188"/>
        <end position="205"/>
    </location>
</feature>